<evidence type="ECO:0000313" key="5">
    <source>
        <dbReference type="Proteomes" id="UP000266622"/>
    </source>
</evidence>
<dbReference type="Gene3D" id="3.10.20.30">
    <property type="match status" value="1"/>
</dbReference>
<dbReference type="Pfam" id="PF01926">
    <property type="entry name" value="MMR_HSR1"/>
    <property type="match status" value="1"/>
</dbReference>
<dbReference type="SUPFAM" id="SSF81271">
    <property type="entry name" value="TGS-like"/>
    <property type="match status" value="1"/>
</dbReference>
<dbReference type="GO" id="GO:0016887">
    <property type="term" value="F:ATP hydrolysis activity"/>
    <property type="evidence" value="ECO:0007669"/>
    <property type="project" value="TreeGrafter"/>
</dbReference>
<dbReference type="InterPro" id="IPR012676">
    <property type="entry name" value="TGS-like"/>
</dbReference>
<dbReference type="Pfam" id="PF08438">
    <property type="entry name" value="YGR210-like_G4"/>
    <property type="match status" value="1"/>
</dbReference>
<dbReference type="InterPro" id="IPR012675">
    <property type="entry name" value="Beta-grasp_dom_sf"/>
</dbReference>
<dbReference type="AlphaFoldDB" id="A0A397WP58"/>
<dbReference type="Gene3D" id="1.10.8.470">
    <property type="match status" value="1"/>
</dbReference>
<protein>
    <submittedName>
        <fullName evidence="4">Translation-associated GTPase</fullName>
    </submittedName>
</protein>
<comment type="caution">
    <text evidence="4">The sequence shown here is derived from an EMBL/GenBank/DDBJ whole genome shotgun (WGS) entry which is preliminary data.</text>
</comment>
<gene>
    <name evidence="4" type="ORF">BXU00_02035</name>
</gene>
<feature type="domain" description="OBG-type G" evidence="3">
    <location>
        <begin position="1"/>
        <end position="274"/>
    </location>
</feature>
<organism evidence="4 5">
    <name type="scientific">Candidatus Nanoclepta minutus</name>
    <dbReference type="NCBI Taxonomy" id="1940235"/>
    <lineage>
        <taxon>Archaea</taxon>
        <taxon>Nanobdellota</taxon>
        <taxon>Candidatus Nanoclepta</taxon>
    </lineage>
</organism>
<proteinExistence type="predicted"/>
<keyword evidence="1" id="KW-0547">Nucleotide-binding</keyword>
<dbReference type="PROSITE" id="PS51710">
    <property type="entry name" value="G_OBG"/>
    <property type="match status" value="1"/>
</dbReference>
<dbReference type="InterPro" id="IPR027417">
    <property type="entry name" value="P-loop_NTPase"/>
</dbReference>
<dbReference type="Proteomes" id="UP000266622">
    <property type="component" value="Unassembled WGS sequence"/>
</dbReference>
<evidence type="ECO:0000259" key="3">
    <source>
        <dbReference type="PROSITE" id="PS51710"/>
    </source>
</evidence>
<sequence length="399" mass="45160">MLIGIVGKPNVGKSTFFKALTFQDVEIANYPFTTLKPNEGVAYVRVKEVSYEFGLKPNPKYGFVKGNYRFVPVKVMDVPGLVPGAHEGRGLGNKFLDDLRKANVLIHIVDIVGSVDEEGRYVGPGNYDPIRDIKWLEEEIDYWFYSIIKRNIEKEIRSMRSEKKDIIKGLAEILSGLDIKLDHIDKAFRDIGIGNEDYDALEDQEILFKLSSRIREVSKPIVIAANRIDIDIDVAKKNIDRIKREYPNKMVVPTSGYAEVLLKKLDFEGKIEYVYGDGDFKIVGELDEKEKIALEFIREKILKDFGSTGVQKAIDSAVFDVLGYIAVFPVATDNLTDSKGNVLPDCFLLPKGSKVIDLANEIHTELAKNFVRAIDIRSKKFVGRDHELRNLDIIRIVSQ</sequence>
<dbReference type="CDD" id="cd01899">
    <property type="entry name" value="Ygr210"/>
    <property type="match status" value="1"/>
</dbReference>
<dbReference type="InterPro" id="IPR006074">
    <property type="entry name" value="GTP1-OBG_CS"/>
</dbReference>
<dbReference type="NCBIfam" id="NF007171">
    <property type="entry name" value="PRK09602.1"/>
    <property type="match status" value="1"/>
</dbReference>
<dbReference type="SUPFAM" id="SSF52540">
    <property type="entry name" value="P-loop containing nucleoside triphosphate hydrolases"/>
    <property type="match status" value="1"/>
</dbReference>
<dbReference type="PRINTS" id="PR00326">
    <property type="entry name" value="GTP1OBG"/>
</dbReference>
<dbReference type="PROSITE" id="PS00905">
    <property type="entry name" value="GTP1_OBG"/>
    <property type="match status" value="1"/>
</dbReference>
<dbReference type="PANTHER" id="PTHR23305">
    <property type="entry name" value="OBG GTPASE FAMILY"/>
    <property type="match status" value="1"/>
</dbReference>
<reference evidence="4 5" key="1">
    <citation type="journal article" date="2018" name="Syst. Appl. Microbiol.">
        <title>A new symbiotic nanoarchaeote (Candidatus Nanoclepta minutus) and its host (Zestosphaera tikiterensis gen. nov., sp. nov.) from a New Zealand hot spring.</title>
        <authorList>
            <person name="St John E."/>
            <person name="Liu Y."/>
            <person name="Podar M."/>
            <person name="Stott M.B."/>
            <person name="Meneghin J."/>
            <person name="Chen Z."/>
            <person name="Lagutin K."/>
            <person name="Mitchell K."/>
            <person name="Reysenbach A.L."/>
        </authorList>
    </citation>
    <scope>NUCLEOTIDE SEQUENCE [LARGE SCALE GENOMIC DNA]</scope>
    <source>
        <strain evidence="4">NZ3</strain>
    </source>
</reference>
<dbReference type="Gene3D" id="3.40.50.300">
    <property type="entry name" value="P-loop containing nucleotide triphosphate hydrolases"/>
    <property type="match status" value="1"/>
</dbReference>
<dbReference type="InterPro" id="IPR004095">
    <property type="entry name" value="TGS"/>
</dbReference>
<dbReference type="GO" id="GO:0005525">
    <property type="term" value="F:GTP binding"/>
    <property type="evidence" value="ECO:0007669"/>
    <property type="project" value="UniProtKB-KW"/>
</dbReference>
<evidence type="ECO:0000313" key="4">
    <source>
        <dbReference type="EMBL" id="RIB35289.1"/>
    </source>
</evidence>
<dbReference type="InterPro" id="IPR006073">
    <property type="entry name" value="GTP-bd"/>
</dbReference>
<dbReference type="GO" id="GO:0005737">
    <property type="term" value="C:cytoplasm"/>
    <property type="evidence" value="ECO:0007669"/>
    <property type="project" value="TreeGrafter"/>
</dbReference>
<dbReference type="PANTHER" id="PTHR23305:SF1">
    <property type="entry name" value="OBG-TYPE G DOMAIN-CONTAINING PROTEIN"/>
    <property type="match status" value="1"/>
</dbReference>
<accession>A0A397WP58</accession>
<evidence type="ECO:0000256" key="2">
    <source>
        <dbReference type="ARBA" id="ARBA00023134"/>
    </source>
</evidence>
<keyword evidence="2" id="KW-0342">GTP-binding</keyword>
<dbReference type="Pfam" id="PF02824">
    <property type="entry name" value="TGS"/>
    <property type="match status" value="1"/>
</dbReference>
<evidence type="ECO:0000256" key="1">
    <source>
        <dbReference type="ARBA" id="ARBA00022741"/>
    </source>
</evidence>
<name>A0A397WP58_9ARCH</name>
<dbReference type="EMBL" id="MWMI01000003">
    <property type="protein sequence ID" value="RIB35289.1"/>
    <property type="molecule type" value="Genomic_DNA"/>
</dbReference>
<dbReference type="InterPro" id="IPR031167">
    <property type="entry name" value="G_OBG"/>
</dbReference>
<dbReference type="InterPro" id="IPR013646">
    <property type="entry name" value="YGR210-like_G4"/>
</dbReference>